<dbReference type="AlphaFoldDB" id="A0A1H0U9Y5"/>
<reference evidence="4" key="1">
    <citation type="submission" date="2016-10" db="EMBL/GenBank/DDBJ databases">
        <authorList>
            <person name="Varghese N."/>
            <person name="Submissions S."/>
        </authorList>
    </citation>
    <scope>NUCLEOTIDE SEQUENCE [LARGE SCALE GENOMIC DNA]</scope>
    <source>
        <strain evidence="4">DSM 17101</strain>
    </source>
</reference>
<dbReference type="Gene3D" id="2.30.330.10">
    <property type="entry name" value="SpoA-like"/>
    <property type="match status" value="1"/>
</dbReference>
<keyword evidence="3" id="KW-0969">Cilium</keyword>
<feature type="domain" description="Flagellar motor switch protein FliN-like C-terminal" evidence="2">
    <location>
        <begin position="198"/>
        <end position="269"/>
    </location>
</feature>
<dbReference type="EMBL" id="FNJL01000018">
    <property type="protein sequence ID" value="SDP62656.1"/>
    <property type="molecule type" value="Genomic_DNA"/>
</dbReference>
<evidence type="ECO:0000256" key="1">
    <source>
        <dbReference type="SAM" id="MobiDB-lite"/>
    </source>
</evidence>
<keyword evidence="3" id="KW-0282">Flagellum</keyword>
<evidence type="ECO:0000259" key="2">
    <source>
        <dbReference type="Pfam" id="PF01052"/>
    </source>
</evidence>
<dbReference type="OrthoDB" id="8781309at2"/>
<dbReference type="InterPro" id="IPR001543">
    <property type="entry name" value="FliN-like_C"/>
</dbReference>
<name>A0A1H0U9Y5_9BURK</name>
<gene>
    <name evidence="3" type="ORF">SAMN04489708_11867</name>
</gene>
<organism evidence="3 4">
    <name type="scientific">Paracidovorax cattleyae</name>
    <dbReference type="NCBI Taxonomy" id="80868"/>
    <lineage>
        <taxon>Bacteria</taxon>
        <taxon>Pseudomonadati</taxon>
        <taxon>Pseudomonadota</taxon>
        <taxon>Betaproteobacteria</taxon>
        <taxon>Burkholderiales</taxon>
        <taxon>Comamonadaceae</taxon>
        <taxon>Paracidovorax</taxon>
    </lineage>
</organism>
<dbReference type="Pfam" id="PF01052">
    <property type="entry name" value="FliMN_C"/>
    <property type="match status" value="1"/>
</dbReference>
<feature type="region of interest" description="Disordered" evidence="1">
    <location>
        <begin position="1"/>
        <end position="20"/>
    </location>
</feature>
<evidence type="ECO:0000313" key="3">
    <source>
        <dbReference type="EMBL" id="SDP62656.1"/>
    </source>
</evidence>
<evidence type="ECO:0000313" key="4">
    <source>
        <dbReference type="Proteomes" id="UP000199317"/>
    </source>
</evidence>
<keyword evidence="4" id="KW-1185">Reference proteome</keyword>
<dbReference type="RefSeq" id="WP_092835823.1">
    <property type="nucleotide sequence ID" value="NZ_FNJL01000018.1"/>
</dbReference>
<keyword evidence="3" id="KW-0966">Cell projection</keyword>
<sequence>MDARTDRPPQAGEWLSPEASRTQARPLRAWSAARQAVVRDACQAAYGAWCRDWGLAQAPVQVQVVEAGMAPDAPGLAAAAQALRGWLFGDAAASSAAEGPDMAADIAAQAWSALQSVLEELAPEARESRQAAEAPAAWSGALAVLFPWGGKPWAWRLDGDRVAALLGRHEPPSSGGAARTGKEPATPRCALVPLDQALRGHRVAMHIHLQPLTLSLGQLQSLAVGDVIALDHPLAAPAAARLAASGSATPQPLCEAWLGQSGGRLAVELHPDAS</sequence>
<protein>
    <submittedName>
        <fullName evidence="3">Type III flagellar switch regulator (C-ring) FliN C-term</fullName>
    </submittedName>
</protein>
<proteinExistence type="predicted"/>
<accession>A0A1H0U9Y5</accession>
<dbReference type="Proteomes" id="UP000199317">
    <property type="component" value="Unassembled WGS sequence"/>
</dbReference>
<dbReference type="SUPFAM" id="SSF101801">
    <property type="entry name" value="Surface presentation of antigens (SPOA)"/>
    <property type="match status" value="1"/>
</dbReference>
<dbReference type="InterPro" id="IPR036429">
    <property type="entry name" value="SpoA-like_sf"/>
</dbReference>